<dbReference type="PANTHER" id="PTHR33693:SF9">
    <property type="entry name" value="TYPE-4 URACIL-DNA GLYCOSYLASE"/>
    <property type="match status" value="1"/>
</dbReference>
<feature type="domain" description="Uracil-DNA glycosylase-like" evidence="10">
    <location>
        <begin position="39"/>
        <end position="194"/>
    </location>
</feature>
<dbReference type="InterPro" id="IPR005122">
    <property type="entry name" value="Uracil-DNA_glycosylase-like"/>
</dbReference>
<dbReference type="NCBIfam" id="TIGR03914">
    <property type="entry name" value="UDG_fam_dom"/>
    <property type="match status" value="1"/>
</dbReference>
<dbReference type="InterPro" id="IPR005273">
    <property type="entry name" value="Ura-DNA_glyco_family4"/>
</dbReference>
<keyword evidence="12" id="KW-1185">Reference proteome</keyword>
<dbReference type="Pfam" id="PF03167">
    <property type="entry name" value="UDG"/>
    <property type="match status" value="1"/>
</dbReference>
<keyword evidence="9" id="KW-0234">DNA repair</keyword>
<comment type="caution">
    <text evidence="11">The sequence shown here is derived from an EMBL/GenBank/DDBJ whole genome shotgun (WGS) entry which is preliminary data.</text>
</comment>
<comment type="similarity">
    <text evidence="1">Belongs to the uracil-DNA glycosylase (UDG) superfamily. Type 4 (UDGa) family.</text>
</comment>
<proteinExistence type="inferred from homology"/>
<evidence type="ECO:0000256" key="3">
    <source>
        <dbReference type="ARBA" id="ARBA00022485"/>
    </source>
</evidence>
<evidence type="ECO:0000256" key="8">
    <source>
        <dbReference type="ARBA" id="ARBA00023014"/>
    </source>
</evidence>
<gene>
    <name evidence="11" type="ORF">ACD661_15480</name>
</gene>
<protein>
    <recommendedName>
        <fullName evidence="2">Type-4 uracil-DNA glycosylase</fullName>
    </recommendedName>
</protein>
<reference evidence="11 12" key="1">
    <citation type="submission" date="2024-08" db="EMBL/GenBank/DDBJ databases">
        <title>Draft Genome Sequence of Legionella lytica strain DSB2004, Isolated From a Fire Sprinkler System.</title>
        <authorList>
            <person name="Everhart A.D."/>
            <person name="Kidane D.T."/>
            <person name="Farone A.L."/>
            <person name="Farone M.B."/>
        </authorList>
    </citation>
    <scope>NUCLEOTIDE SEQUENCE [LARGE SCALE GENOMIC DNA]</scope>
    <source>
        <strain evidence="11 12">DSB2004</strain>
    </source>
</reference>
<keyword evidence="8" id="KW-0411">Iron-sulfur</keyword>
<dbReference type="InterPro" id="IPR051536">
    <property type="entry name" value="UDG_Type-4/5"/>
</dbReference>
<evidence type="ECO:0000256" key="6">
    <source>
        <dbReference type="ARBA" id="ARBA00022801"/>
    </source>
</evidence>
<keyword evidence="6" id="KW-0378">Hydrolase</keyword>
<evidence type="ECO:0000313" key="12">
    <source>
        <dbReference type="Proteomes" id="UP001615550"/>
    </source>
</evidence>
<dbReference type="PANTHER" id="PTHR33693">
    <property type="entry name" value="TYPE-5 URACIL-DNA GLYCOSYLASE"/>
    <property type="match status" value="1"/>
</dbReference>
<evidence type="ECO:0000256" key="4">
    <source>
        <dbReference type="ARBA" id="ARBA00022723"/>
    </source>
</evidence>
<dbReference type="SMART" id="SM00987">
    <property type="entry name" value="UreE_C"/>
    <property type="match status" value="1"/>
</dbReference>
<evidence type="ECO:0000256" key="1">
    <source>
        <dbReference type="ARBA" id="ARBA00006521"/>
    </source>
</evidence>
<dbReference type="EMBL" id="JBGORX010000011">
    <property type="protein sequence ID" value="MFJ1269960.1"/>
    <property type="molecule type" value="Genomic_DNA"/>
</dbReference>
<name>A0ABW8DB67_9GAMM</name>
<dbReference type="Proteomes" id="UP001615550">
    <property type="component" value="Unassembled WGS sequence"/>
</dbReference>
<keyword evidence="5" id="KW-0227">DNA damage</keyword>
<evidence type="ECO:0000256" key="7">
    <source>
        <dbReference type="ARBA" id="ARBA00023004"/>
    </source>
</evidence>
<keyword evidence="4" id="KW-0479">Metal-binding</keyword>
<dbReference type="CDD" id="cd10030">
    <property type="entry name" value="UDG-F4_TTUDGA_SPO1dp_like"/>
    <property type="match status" value="1"/>
</dbReference>
<organism evidence="11 12">
    <name type="scientific">Legionella lytica</name>
    <dbReference type="NCBI Taxonomy" id="96232"/>
    <lineage>
        <taxon>Bacteria</taxon>
        <taxon>Pseudomonadati</taxon>
        <taxon>Pseudomonadota</taxon>
        <taxon>Gammaproteobacteria</taxon>
        <taxon>Legionellales</taxon>
        <taxon>Legionellaceae</taxon>
        <taxon>Legionella</taxon>
    </lineage>
</organism>
<evidence type="ECO:0000256" key="9">
    <source>
        <dbReference type="ARBA" id="ARBA00023204"/>
    </source>
</evidence>
<evidence type="ECO:0000256" key="5">
    <source>
        <dbReference type="ARBA" id="ARBA00022763"/>
    </source>
</evidence>
<dbReference type="RefSeq" id="WP_400188772.1">
    <property type="nucleotide sequence ID" value="NZ_JBGORX010000011.1"/>
</dbReference>
<accession>A0ABW8DB67</accession>
<keyword evidence="3" id="KW-0004">4Fe-4S</keyword>
<dbReference type="SUPFAM" id="SSF52141">
    <property type="entry name" value="Uracil-DNA glycosylase-like"/>
    <property type="match status" value="1"/>
</dbReference>
<evidence type="ECO:0000259" key="10">
    <source>
        <dbReference type="SMART" id="SM00986"/>
    </source>
</evidence>
<evidence type="ECO:0000256" key="2">
    <source>
        <dbReference type="ARBA" id="ARBA00019403"/>
    </source>
</evidence>
<sequence>MDKTAAEFIPQTSSLAKLKKAAQHCQGCDLYKHATQIVFGEGNPHAPLMLVGEQPGNKEDLLGKPFVGGAGRLLHQLVEELDLDEDFIYYTNSVKHFKFEQIGNRRQHRSPSAPEIHACHPWIISELKIVQPKVVLCLGATAAKSLISPSFHLQKERGNLIDKSSYQILATYHPSAILRAKRYHQDKALRSALKADLLLAYQTAHH</sequence>
<dbReference type="NCBIfam" id="TIGR00758">
    <property type="entry name" value="UDG_fam4"/>
    <property type="match status" value="1"/>
</dbReference>
<dbReference type="InterPro" id="IPR036895">
    <property type="entry name" value="Uracil-DNA_glycosylase-like_sf"/>
</dbReference>
<keyword evidence="7" id="KW-0408">Iron</keyword>
<dbReference type="SMART" id="SM00986">
    <property type="entry name" value="UDG"/>
    <property type="match status" value="1"/>
</dbReference>
<evidence type="ECO:0000313" key="11">
    <source>
        <dbReference type="EMBL" id="MFJ1269960.1"/>
    </source>
</evidence>
<dbReference type="Gene3D" id="3.40.470.10">
    <property type="entry name" value="Uracil-DNA glycosylase-like domain"/>
    <property type="match status" value="1"/>
</dbReference>